<keyword evidence="1" id="KW-0812">Transmembrane</keyword>
<dbReference type="EMBL" id="RRCN01000001">
    <property type="protein sequence ID" value="RRJ67298.1"/>
    <property type="molecule type" value="Genomic_DNA"/>
</dbReference>
<feature type="transmembrane region" description="Helical" evidence="1">
    <location>
        <begin position="468"/>
        <end position="488"/>
    </location>
</feature>
<feature type="transmembrane region" description="Helical" evidence="1">
    <location>
        <begin position="333"/>
        <end position="355"/>
    </location>
</feature>
<feature type="transmembrane region" description="Helical" evidence="1">
    <location>
        <begin position="408"/>
        <end position="428"/>
    </location>
</feature>
<proteinExistence type="predicted"/>
<evidence type="ECO:0000256" key="1">
    <source>
        <dbReference type="SAM" id="Phobius"/>
    </source>
</evidence>
<dbReference type="OrthoDB" id="2505986at2"/>
<dbReference type="InterPro" id="IPR025857">
    <property type="entry name" value="MacB_PCD"/>
</dbReference>
<feature type="transmembrane region" description="Helical" evidence="1">
    <location>
        <begin position="440"/>
        <end position="462"/>
    </location>
</feature>
<comment type="caution">
    <text evidence="3">The sequence shown here is derived from an EMBL/GenBank/DDBJ whole genome shotgun (WGS) entry which is preliminary data.</text>
</comment>
<dbReference type="Pfam" id="PF12704">
    <property type="entry name" value="MacB_PCD"/>
    <property type="match status" value="1"/>
</dbReference>
<accession>A0A3P3UCE6</accession>
<evidence type="ECO:0000313" key="4">
    <source>
        <dbReference type="Proteomes" id="UP000267017"/>
    </source>
</evidence>
<gene>
    <name evidence="3" type="ORF">EHV15_33510</name>
</gene>
<feature type="transmembrane region" description="Helical" evidence="1">
    <location>
        <begin position="38"/>
        <end position="56"/>
    </location>
</feature>
<name>A0A3P3UCE6_9BACL</name>
<organism evidence="3 4">
    <name type="scientific">Paenibacillus oralis</name>
    <dbReference type="NCBI Taxonomy" id="2490856"/>
    <lineage>
        <taxon>Bacteria</taxon>
        <taxon>Bacillati</taxon>
        <taxon>Bacillota</taxon>
        <taxon>Bacilli</taxon>
        <taxon>Bacillales</taxon>
        <taxon>Paenibacillaceae</taxon>
        <taxon>Paenibacillus</taxon>
    </lineage>
</organism>
<dbReference type="AlphaFoldDB" id="A0A3P3UCE6"/>
<keyword evidence="4" id="KW-1185">Reference proteome</keyword>
<evidence type="ECO:0000259" key="2">
    <source>
        <dbReference type="Pfam" id="PF12704"/>
    </source>
</evidence>
<protein>
    <recommendedName>
        <fullName evidence="2">MacB-like periplasmic core domain-containing protein</fullName>
    </recommendedName>
</protein>
<dbReference type="Proteomes" id="UP000267017">
    <property type="component" value="Unassembled WGS sequence"/>
</dbReference>
<keyword evidence="1" id="KW-0472">Membrane</keyword>
<feature type="domain" description="MacB-like periplasmic core" evidence="2">
    <location>
        <begin position="45"/>
        <end position="242"/>
    </location>
</feature>
<sequence>MGRAGGRLGGFVVERWKKGACGRCNAGGGLTDMREKRWATVLVLAGILLMCFGSGFSEAANQAWRESGGSVGPDRWTIYALPDSGGANGDSGFTLQQAERLDEKWQGEVAYAAGIPDDIPLKARFQARTGRIAGIGGAFSDFTTLRLREGRLFHQESANGNSWEIVLSDAFAEKLFGSANAVGLEVRLLDKMFRVVGVYRSDDDLLRWTTGGALPDALVPIGALAELQPQLRVQAIELQAAGEGDAGREQAVRSALTESGFATSNYSLRSGVREWALNAQLPRLIPFAAGVMAIGSCIARMRRLIQAAIPRLRVGLEPLPAAIPEQSDRRRRVLLGMAAAFAASGAAAVMMWLLIRYPFYVPRELVPERWIDLGFYQSKLMTLWNEHPVLSQAALSPFDRTGEQLGRLIGGLSAAGLLAGLPLLRIGLRQWRLLGLTPSAALIRVCGGMTGAVFLTGLASAASGIPQAMRPGLITALLGCCAIFATNIHMKRKDDEGNEENEL</sequence>
<evidence type="ECO:0000313" key="3">
    <source>
        <dbReference type="EMBL" id="RRJ67298.1"/>
    </source>
</evidence>
<reference evidence="3 4" key="1">
    <citation type="submission" date="2018-11" db="EMBL/GenBank/DDBJ databases">
        <title>Genome sequencing of Paenibacillus sp. KCOM 3021 (= ChDC PVNT-B20).</title>
        <authorList>
            <person name="Kook J.-K."/>
            <person name="Park S.-N."/>
            <person name="Lim Y.K."/>
        </authorList>
    </citation>
    <scope>NUCLEOTIDE SEQUENCE [LARGE SCALE GENOMIC DNA]</scope>
    <source>
        <strain evidence="3 4">KCOM 3021</strain>
    </source>
</reference>
<keyword evidence="1" id="KW-1133">Transmembrane helix</keyword>